<feature type="coiled-coil region" evidence="1">
    <location>
        <begin position="2803"/>
        <end position="2844"/>
    </location>
</feature>
<evidence type="ECO:0000313" key="7">
    <source>
        <dbReference type="Proteomes" id="UP000547614"/>
    </source>
</evidence>
<dbReference type="InterPro" id="IPR036366">
    <property type="entry name" value="PGBDSf"/>
</dbReference>
<keyword evidence="6" id="KW-0969">Cilium</keyword>
<keyword evidence="6" id="KW-0966">Cell projection</keyword>
<evidence type="ECO:0000259" key="4">
    <source>
        <dbReference type="Pfam" id="PF18413"/>
    </source>
</evidence>
<reference evidence="6 7" key="1">
    <citation type="submission" date="2020-08" db="EMBL/GenBank/DDBJ databases">
        <title>Genomic Encyclopedia of Type Strains, Phase III (KMG-III): the genomes of soil and plant-associated and newly described type strains.</title>
        <authorList>
            <person name="Whitman W."/>
        </authorList>
    </citation>
    <scope>NUCLEOTIDE SEQUENCE [LARGE SCALE GENOMIC DNA]</scope>
    <source>
        <strain evidence="6 7">CECT 7282</strain>
    </source>
</reference>
<feature type="domain" description="Tc toxin complex TcA C-terminal TcB-binding" evidence="3">
    <location>
        <begin position="2808"/>
        <end position="3085"/>
    </location>
</feature>
<dbReference type="Pfam" id="PF01471">
    <property type="entry name" value="PG_binding_1"/>
    <property type="match status" value="1"/>
</dbReference>
<accession>A0A839V5Q0</accession>
<dbReference type="InterPro" id="IPR002477">
    <property type="entry name" value="Peptidoglycan-bd-like"/>
</dbReference>
<feature type="domain" description="ABC toxin N-terminal" evidence="5">
    <location>
        <begin position="1569"/>
        <end position="1694"/>
    </location>
</feature>
<keyword evidence="6" id="KW-0282">Flagellum</keyword>
<feature type="domain" description="Peptidoglycan binding-like" evidence="2">
    <location>
        <begin position="14"/>
        <end position="72"/>
    </location>
</feature>
<evidence type="ECO:0000259" key="3">
    <source>
        <dbReference type="Pfam" id="PF18276"/>
    </source>
</evidence>
<dbReference type="Pfam" id="PF18276">
    <property type="entry name" value="TcA_TcB_BD"/>
    <property type="match status" value="1"/>
</dbReference>
<dbReference type="InterPro" id="IPR036365">
    <property type="entry name" value="PGBD-like_sf"/>
</dbReference>
<dbReference type="SUPFAM" id="SSF47090">
    <property type="entry name" value="PGBD-like"/>
    <property type="match status" value="1"/>
</dbReference>
<dbReference type="GO" id="GO:0016787">
    <property type="term" value="F:hydrolase activity"/>
    <property type="evidence" value="ECO:0007669"/>
    <property type="project" value="UniProtKB-KW"/>
</dbReference>
<dbReference type="Pfam" id="PF18413">
    <property type="entry name" value="Neuraminidase"/>
    <property type="match status" value="1"/>
</dbReference>
<sequence>MNEVTFPLRIRMRRDTVADLHAVLIKLGHNIKQTERVAQHFGASTRDAVREFQKTHGLQTLGEVDEATAKKLNELIGATPTDEPKIYRVSGRVLRADGAPVKDAQLKFFHQGIIKTMPLDRQSSAKTDANGNFAFEYPQPKDPIDLGIELVVDAHRGIEKTRPRIIGNAGPDERVTFVVGDEVFRGASTFERIEKTVETALASEGVKTPEIVGFDQETLARLSLRSGITPRELVLLRQAYAVAKDTGLDAAIIHGIGKHHISIGSTAALLVQDPAKRRAAVKAALAANDIPARREKDAAKALDKLDELSVAEALTNPAAPDITSVGTVLEAARISKAKRAKLADRYIKHTGTPEEFWKAVRTGGDLTNAEIKRVQFEVQLAVATQNHALLNAALKSKGVAKVEDLATFDKQGLLDLIKGTGGNAGAELPADLKAAGTTEEEYAELIFRVIEDALPTEMVAHRVANFPDGDRIGAFLASNPSYNLRATSVHTYLAANPNALSFTANPAEAKAVATVMKKLERAYRIAPPGERIATMEKLLADGLDSATKVRALGRAAFMRTYEQKLGSRAAAERVFRRANNASALATVVATRYAPAFNATPMYALPNASLPAFADFFGSPDFCSCGHCQSVYSPAAYLVDTLNWLDGRPSTAPNKSALNILFDDRRADIGGIELSCTNTNTPLPYIDLVNETLELQIAPPQGTVNYQTTGTAADLRAHPEHLRREAYQLLAGAEANTAGREAVYPFNLPFDLWLEEARVYLGHLGMPRYRVMEALQGAEAARGGEGVAIETLGMSPREWDVIAGQSQPAPTPAEFWGLVGDANFATTLSNVSRFLAQAAPSFTEHGMAFSELADLLRTDFVQKQGPLKVTFNKSTCDTEDATLGGVTQTHLGVMHRFIRLQRRLGWSALDQDRAISVLGGGTLDEACLKKVVQAVRLATDLKRPVSELLTWWGPLDTRRWRIRLTEQLKDGGFELTFDNQLTPHPERNEDGSPYDWRFLDPSLEVNPASTFEINSNGDELKAPIAQGLAGQLTPIAAALGATAEELTELLPLLGAQPADLNLANLSALSRHVSLARALNLTARELVAALALTGIDPFDATKPEGALAFVDGVHFIRESGFSIDELNYLLRHVDTKPATLEPDDTDIGLLLFELGSALRAAEAGIPLPEAAPIPVPSGEPAFVGSDDEIRQALADALGVVLEAEVADEALDIIDVDLQPTPAVPNPTPEAGAAQFIDANLSLVLVAADAKAKLAGVDPALLRVRRQRLEYTLVAVVDHLRQAAKAAAVIERLSSAVGIEQSVCAPLLRDHLSDPGGSGASLLEVFSDVAVLEYDETEDDTDEPILPAPADLQGQFAAYKLIHKTALILGRLRINKTELDWVLDQGPAQALPSLNLNTLPVDVISPSASYGDWVRLRRAVTLRDQFSPRQLFDLFQEAAEAESDGTPAAIAAAHRRLLDELERRSRWARGDLEALVGAAPDGGVLGFVYPGDWKGIAPLIRVAEVMDVVRRVGLSAETIWDWREIALPADGTSGALQTAVEEHERQATEIKQAVRAHHNDQQWYEIAPTLRDPLRERQRDALVAWLIGNDDRFADTAALFDHLLLDVEMSACQLTSRIKQAISSTQLFVQHLLLGLEVDRSTPPVPLVEFSEDDADEWSWRKNYRVWEANRKVFLYPENYLEPELRDNKTPFFVELENELLQNEVTAESAETAVRHYLEKLDEVARLEIVGLCEQKGEGPDVLHVFGRTRGTPPNYYYRTRVDKHRWTPWEKVEAGIEGDHLVPVVFNRRLYLFWAMISEAALEEESEIPALDGPPQTKGAPQRYYQIRLAWSQHTDDGWAAKKIATSYIGQDLTGFLFNFGLSADIRKDPESTQHEFFLTSRAVKTPAGSPAGEDLIIQPIRYRPGKREQRLSMARKRGDGSRIQDDCGFIEFPPGSGGGVEFPPGGGGVLDPGDTDDSGYYWLPRFRMSGCDGTVSLESSDGKASIAKPSETIVRNQTFARFAPLSSSGSLDFPAAHGTTSGFAPELALTSAKVPFEVVPLRMDDFRSSHPFFYQDQRRTFFIEPRSFFPWIPQPPSWVVADKMALEPAKMLGGRGDRPLPPELDPWEFDAEAAVNAPAAVIARRERGSPTGHGLAARAGDALAASLGSRVAFISNIATGGRPTRTALGMGASIVNGNGVVIGDICPGAPAVAARGLPRTMINATYVMPDVAVANVVSAPMLTFFQGTIYRFDAFYHPYVCMMRRELNRFGLGGLFEASPNGPAPGLVRQEQEDPFFNNYGPTDAVRQPRPLDNFDFSAGGAYSIYNWEVFFHVPFRIACQLNQNQRFAEAQKWFHYIFDPTESVGAAPQRFWRVKPLAALFNGENDESGPIAELLLLLQYDGSDPDKLRMRDELVEEVATMRANPFSPHAQARLRHAVYARAVVLKYIDNLIEWGDQLFRRDTMESINEATQLYILAGQLLGRRPRRVEREERKPRILDQNGQPVSMTFDTLRTAGIDEFGNALLEDIEGMLPETTETEGDVYEDDVALLGTLFFCVPPNEKLLADYWGRGADRLFKIRHCMNIEGVVRQLPLFEPPIDPALLVRAKAAGVDLASVLSDVSAPLPCYRYQVLSQKATELCADVRGLGQALLSALEKKDAEELALLRAGHQVKLEDALLDVRKKQVDEAREALEALRRSKESAEIRRDYYRSRPYMNAAEAIQFTLSSAAAVLDTAAVVASALGTSIGATPDITSGAAGFGGSPVATLTVGGIQGYRSTDSLVSQLQTAAGLSDRGAQIAGLIGGYERRDDDWQHQGVLADKDVEALERQIVGAEVGVAIAEKELSNLELQLEQSKETAAFLRDKYTNVQLYQWMVGQLSSLHFQAYQLAYDLAKRAERAWQFELATPDKTFIQFGYWDSLKKGLLAGDRLHHDLKRMDVAYLNENKREREIVQHVSIRDLDPEALLHLKRDGVCHIEIPEDQFDLVTPGHYMRRIKTVALSLPSVTGPYSSVPCTVTLESGSIRTSPDPNNPTFRDDLVDIQSIVTSQAQEDSGLFETSLRDDRYLPFEGAGAIDSKWRLELPKKFRQFDYDTISDAILHIRYTARDGGVPLREAAEQRVAASVSNTPRLHLVSARTDFPDAWAKFLAPPDTQNDQTLSLAIEKRLFLFPWQGSQIKIAGFELFLVIDNIAGYAGGSDVKLDVGAPDNTSKTTTLSSDAGEFGGLPHDGAPFGGTKNLGDWTVTFKEAANIGAAASVVSVTNGHHRLNPNDVRDLLIVFRYTVS</sequence>
<feature type="coiled-coil region" evidence="1">
    <location>
        <begin position="2658"/>
        <end position="2685"/>
    </location>
</feature>
<evidence type="ECO:0000259" key="5">
    <source>
        <dbReference type="Pfam" id="PF20220"/>
    </source>
</evidence>
<gene>
    <name evidence="6" type="ORF">FHR94_000540</name>
</gene>
<name>A0A839V5Q0_9GAMM</name>
<organism evidence="6 7">
    <name type="scientific">Halomonas cerina</name>
    <dbReference type="NCBI Taxonomy" id="447424"/>
    <lineage>
        <taxon>Bacteria</taxon>
        <taxon>Pseudomonadati</taxon>
        <taxon>Pseudomonadota</taxon>
        <taxon>Gammaproteobacteria</taxon>
        <taxon>Oceanospirillales</taxon>
        <taxon>Halomonadaceae</taxon>
        <taxon>Halomonas</taxon>
    </lineage>
</organism>
<dbReference type="InterPro" id="IPR040840">
    <property type="entry name" value="TcA_TcB_BD"/>
</dbReference>
<dbReference type="RefSeq" id="WP_183324072.1">
    <property type="nucleotide sequence ID" value="NZ_JACHXP010000002.1"/>
</dbReference>
<keyword evidence="6" id="KW-0378">Hydrolase</keyword>
<dbReference type="Pfam" id="PF20220">
    <property type="entry name" value="ABC_toxin_N"/>
    <property type="match status" value="1"/>
</dbReference>
<dbReference type="EMBL" id="JACHXP010000002">
    <property type="protein sequence ID" value="MBB3189318.1"/>
    <property type="molecule type" value="Genomic_DNA"/>
</dbReference>
<evidence type="ECO:0000259" key="2">
    <source>
        <dbReference type="Pfam" id="PF01471"/>
    </source>
</evidence>
<evidence type="ECO:0000256" key="1">
    <source>
        <dbReference type="SAM" id="Coils"/>
    </source>
</evidence>
<dbReference type="InterPro" id="IPR046839">
    <property type="entry name" value="ABC_toxin_N"/>
</dbReference>
<proteinExistence type="predicted"/>
<dbReference type="InterPro" id="IPR041079">
    <property type="entry name" value="Neuraminidase-like"/>
</dbReference>
<evidence type="ECO:0000313" key="6">
    <source>
        <dbReference type="EMBL" id="MBB3189318.1"/>
    </source>
</evidence>
<feature type="domain" description="Neuraminidase-like" evidence="4">
    <location>
        <begin position="1724"/>
        <end position="1847"/>
    </location>
</feature>
<keyword evidence="1" id="KW-0175">Coiled coil</keyword>
<dbReference type="Proteomes" id="UP000547614">
    <property type="component" value="Unassembled WGS sequence"/>
</dbReference>
<protein>
    <submittedName>
        <fullName evidence="6">Peptidoglycan hydrolase-like protein with peptidoglycan-binding domain/flagellar biosynthesis chaperone FliJ</fullName>
    </submittedName>
</protein>
<keyword evidence="7" id="KW-1185">Reference proteome</keyword>
<dbReference type="Gene3D" id="1.10.101.10">
    <property type="entry name" value="PGBD-like superfamily/PGBD"/>
    <property type="match status" value="1"/>
</dbReference>
<comment type="caution">
    <text evidence="6">The sequence shown here is derived from an EMBL/GenBank/DDBJ whole genome shotgun (WGS) entry which is preliminary data.</text>
</comment>